<keyword evidence="2" id="KW-1185">Reference proteome</keyword>
<name>A0ACD0P8B9_9BASI</name>
<gene>
    <name evidence="1" type="ORF">IE53DRAFT_376654</name>
</gene>
<dbReference type="EMBL" id="KZ819690">
    <property type="protein sequence ID" value="PWN54246.1"/>
    <property type="molecule type" value="Genomic_DNA"/>
</dbReference>
<evidence type="ECO:0000313" key="1">
    <source>
        <dbReference type="EMBL" id="PWN54246.1"/>
    </source>
</evidence>
<protein>
    <submittedName>
        <fullName evidence="1">Uncharacterized protein</fullName>
    </submittedName>
</protein>
<accession>A0ACD0P8B9</accession>
<reference evidence="1 2" key="1">
    <citation type="journal article" date="2018" name="Mol. Biol. Evol.">
        <title>Broad Genomic Sampling Reveals a Smut Pathogenic Ancestry of the Fungal Clade Ustilaginomycotina.</title>
        <authorList>
            <person name="Kijpornyongpan T."/>
            <person name="Mondo S.J."/>
            <person name="Barry K."/>
            <person name="Sandor L."/>
            <person name="Lee J."/>
            <person name="Lipzen A."/>
            <person name="Pangilinan J."/>
            <person name="LaButti K."/>
            <person name="Hainaut M."/>
            <person name="Henrissat B."/>
            <person name="Grigoriev I.V."/>
            <person name="Spatafora J.W."/>
            <person name="Aime M.C."/>
        </authorList>
    </citation>
    <scope>NUCLEOTIDE SEQUENCE [LARGE SCALE GENOMIC DNA]</scope>
    <source>
        <strain evidence="1 2">SA 807</strain>
    </source>
</reference>
<dbReference type="Proteomes" id="UP000245626">
    <property type="component" value="Unassembled WGS sequence"/>
</dbReference>
<proteinExistence type="predicted"/>
<evidence type="ECO:0000313" key="2">
    <source>
        <dbReference type="Proteomes" id="UP000245626"/>
    </source>
</evidence>
<sequence>MLPWTLTKDSYDYIATFPAEQQEDALQTYLFFNRNSFKVPTYALFVMYVGFSILILGSGAVNLFRKVSPSSYKSIRTRLAPLRTHLVEAPLFGGSNAEPVPLLGIRWLTVQLPLRLQSIIIFAILLINIVPALAFYTYLPGERNVFWPDPHSRRSQFERTLSDRTGILATGQIPLLILMAGRRSPAAFISGLGMNELMLYHRWIARMVWAQALVHGVGYTIICIRAKDLASEYKEAYWNWGVAALFMFSGLTFLSLRWLRNKWYEIFVFLHIIMGVLVLVGVYLHIKLIEYSPYALYVIMIEISAVLWGLDRLLRLTNRYVTSIHLKRSEGKVVKKLTEAEVDFLSGGKVARLRIAMPSWRVRPTKFGGNEESLDWIPRIGAGDSIMLTIPRLQFVGDHPFSVFRSGVSVSEGEGGREEAFLEVMVGIKGGMTAKLLKLKGDSEEVGVKSESRKGGKKLTVFVDGPYDPQPTFEEVDHLILFAGGIGVTFCVPYLARSVHERKWKSCKLVWMVRDLDMLEILNEQLLELESALGQNSRSEGLLMPSLSIEVYHTSSTLDTTTMPLVGSSSTSSEDEKNLEEVDSLKGDDATDSEKGKVQGGGSADFWSSREGGKAICVTMRSGRPSGRVESPTGSRQESVGVIACGPKSLCDWARKEALHLRRSGCSSDVELHTECVLW</sequence>
<organism evidence="1 2">
    <name type="scientific">Violaceomyces palustris</name>
    <dbReference type="NCBI Taxonomy" id="1673888"/>
    <lineage>
        <taxon>Eukaryota</taxon>
        <taxon>Fungi</taxon>
        <taxon>Dikarya</taxon>
        <taxon>Basidiomycota</taxon>
        <taxon>Ustilaginomycotina</taxon>
        <taxon>Ustilaginomycetes</taxon>
        <taxon>Violaceomycetales</taxon>
        <taxon>Violaceomycetaceae</taxon>
        <taxon>Violaceomyces</taxon>
    </lineage>
</organism>